<dbReference type="EC" id="4.2.2.n1" evidence="4"/>
<sequence>MAFSILSLCAGTIAHADVLEIDDQGDVHVRSGGAEVQWVSAKAGDAEKPDTLPFVPAAAVTQIAAPTQVPDTLRAPLQTAAARYGVSPSLLAALVWQESRWHPAAVSTKGAVGLTQLMPGTARALAVDARDPAANLDGGAHYLRQMLDTFDGDVERALAAYNAGPGRVIRAGGLPRIAETRNYVSTIIDRLTPDISTGLAIP</sequence>
<evidence type="ECO:0000259" key="3">
    <source>
        <dbReference type="Pfam" id="PF01464"/>
    </source>
</evidence>
<feature type="domain" description="Transglycosylase SLT" evidence="3">
    <location>
        <begin position="78"/>
        <end position="182"/>
    </location>
</feature>
<proteinExistence type="inferred from homology"/>
<dbReference type="GO" id="GO:0016829">
    <property type="term" value="F:lyase activity"/>
    <property type="evidence" value="ECO:0007669"/>
    <property type="project" value="UniProtKB-KW"/>
</dbReference>
<reference evidence="4" key="1">
    <citation type="submission" date="2023-04" db="EMBL/GenBank/DDBJ databases">
        <title>Sphingomonas sp. MAHUQ-71 isolated from rice field.</title>
        <authorList>
            <person name="Huq M.A."/>
        </authorList>
    </citation>
    <scope>NUCLEOTIDE SEQUENCE</scope>
    <source>
        <strain evidence="4">MAHUQ-71</strain>
    </source>
</reference>
<evidence type="ECO:0000256" key="2">
    <source>
        <dbReference type="ARBA" id="ARBA00009387"/>
    </source>
</evidence>
<evidence type="ECO:0000313" key="5">
    <source>
        <dbReference type="Proteomes" id="UP001160625"/>
    </source>
</evidence>
<comment type="similarity">
    <text evidence="1">Belongs to the transglycosylase Slt family.</text>
</comment>
<gene>
    <name evidence="4" type="ORF">QGN17_03515</name>
</gene>
<dbReference type="PANTHER" id="PTHR37423:SF2">
    <property type="entry name" value="MEMBRANE-BOUND LYTIC MUREIN TRANSGLYCOSYLASE C"/>
    <property type="match status" value="1"/>
</dbReference>
<dbReference type="Gene3D" id="1.10.530.10">
    <property type="match status" value="1"/>
</dbReference>
<evidence type="ECO:0000256" key="1">
    <source>
        <dbReference type="ARBA" id="ARBA00007734"/>
    </source>
</evidence>
<dbReference type="CDD" id="cd00254">
    <property type="entry name" value="LT-like"/>
    <property type="match status" value="1"/>
</dbReference>
<keyword evidence="5" id="KW-1185">Reference proteome</keyword>
<dbReference type="InterPro" id="IPR008258">
    <property type="entry name" value="Transglycosylase_SLT_dom_1"/>
</dbReference>
<evidence type="ECO:0000313" key="4">
    <source>
        <dbReference type="EMBL" id="MDH7637792.1"/>
    </source>
</evidence>
<organism evidence="4 5">
    <name type="scientific">Sphingomonas oryzagri</name>
    <dbReference type="NCBI Taxonomy" id="3042314"/>
    <lineage>
        <taxon>Bacteria</taxon>
        <taxon>Pseudomonadati</taxon>
        <taxon>Pseudomonadota</taxon>
        <taxon>Alphaproteobacteria</taxon>
        <taxon>Sphingomonadales</taxon>
        <taxon>Sphingomonadaceae</taxon>
        <taxon>Sphingomonas</taxon>
    </lineage>
</organism>
<comment type="caution">
    <text evidence="4">The sequence shown here is derived from an EMBL/GenBank/DDBJ whole genome shotgun (WGS) entry which is preliminary data.</text>
</comment>
<comment type="similarity">
    <text evidence="2">Belongs to the virb1 family.</text>
</comment>
<dbReference type="RefSeq" id="WP_281043136.1">
    <property type="nucleotide sequence ID" value="NZ_JARYGZ010000001.1"/>
</dbReference>
<protein>
    <submittedName>
        <fullName evidence="4">Lytic transglycosylase domain-containing protein</fullName>
        <ecNumber evidence="4">4.2.2.n1</ecNumber>
    </submittedName>
</protein>
<dbReference type="InterPro" id="IPR023346">
    <property type="entry name" value="Lysozyme-like_dom_sf"/>
</dbReference>
<dbReference type="Proteomes" id="UP001160625">
    <property type="component" value="Unassembled WGS sequence"/>
</dbReference>
<keyword evidence="4" id="KW-0456">Lyase</keyword>
<dbReference type="EMBL" id="JARYGZ010000001">
    <property type="protein sequence ID" value="MDH7637792.1"/>
    <property type="molecule type" value="Genomic_DNA"/>
</dbReference>
<name>A0ABT6MXS7_9SPHN</name>
<accession>A0ABT6MXS7</accession>
<dbReference type="PANTHER" id="PTHR37423">
    <property type="entry name" value="SOLUBLE LYTIC MUREIN TRANSGLYCOSYLASE-RELATED"/>
    <property type="match status" value="1"/>
</dbReference>
<dbReference type="Pfam" id="PF01464">
    <property type="entry name" value="SLT"/>
    <property type="match status" value="1"/>
</dbReference>
<dbReference type="SUPFAM" id="SSF53955">
    <property type="entry name" value="Lysozyme-like"/>
    <property type="match status" value="1"/>
</dbReference>